<evidence type="ECO:0000259" key="3">
    <source>
        <dbReference type="Pfam" id="PF05065"/>
    </source>
</evidence>
<dbReference type="EMBL" id="WIOC01000003">
    <property type="protein sequence ID" value="MQR48436.1"/>
    <property type="molecule type" value="Genomic_DNA"/>
</dbReference>
<protein>
    <submittedName>
        <fullName evidence="4">Phage major capsid protein</fullName>
    </submittedName>
</protein>
<evidence type="ECO:0000256" key="1">
    <source>
        <dbReference type="ARBA" id="ARBA00004328"/>
    </source>
</evidence>
<dbReference type="Gene3D" id="3.30.2400.10">
    <property type="entry name" value="Major capsid protein gp5"/>
    <property type="match status" value="1"/>
</dbReference>
<name>A0A7X1SGR9_ACIBA</name>
<keyword evidence="2" id="KW-0175">Coiled coil</keyword>
<gene>
    <name evidence="4" type="ORF">F2P40_03685</name>
</gene>
<feature type="domain" description="Phage capsid-like C-terminal" evidence="3">
    <location>
        <begin position="139"/>
        <end position="402"/>
    </location>
</feature>
<dbReference type="InterPro" id="IPR054612">
    <property type="entry name" value="Phage_capsid-like_C"/>
</dbReference>
<evidence type="ECO:0000313" key="5">
    <source>
        <dbReference type="Proteomes" id="UP000461234"/>
    </source>
</evidence>
<dbReference type="NCBIfam" id="TIGR01554">
    <property type="entry name" value="major_cap_HK97"/>
    <property type="match status" value="1"/>
</dbReference>
<dbReference type="RefSeq" id="WP_000004180.1">
    <property type="nucleotide sequence ID" value="NZ_CP012952.1"/>
</dbReference>
<evidence type="ECO:0000313" key="4">
    <source>
        <dbReference type="EMBL" id="MQR48436.1"/>
    </source>
</evidence>
<dbReference type="SUPFAM" id="SSF56563">
    <property type="entry name" value="Major capsid protein gp5"/>
    <property type="match status" value="1"/>
</dbReference>
<dbReference type="InterPro" id="IPR024455">
    <property type="entry name" value="Phage_capsid"/>
</dbReference>
<dbReference type="Proteomes" id="UP000461234">
    <property type="component" value="Unassembled WGS sequence"/>
</dbReference>
<comment type="caution">
    <text evidence="4">The sequence shown here is derived from an EMBL/GenBank/DDBJ whole genome shotgun (WGS) entry which is preliminary data.</text>
</comment>
<dbReference type="Pfam" id="PF05065">
    <property type="entry name" value="Phage_capsid"/>
    <property type="match status" value="1"/>
</dbReference>
<reference evidence="4 5" key="1">
    <citation type="submission" date="2019-10" db="EMBL/GenBank/DDBJ databases">
        <title>Genetic environment of the oxa23 gene and comparative analysis of carbapenem resistant Acinetobacter baumannii isolates belonging to global clone 1, lineage 2 recovered in a burns hospital outbreak in 2012-2013.</title>
        <authorList>
            <person name="Douraghi M."/>
            <person name="Aris P."/>
            <person name="Kenyon J."/>
            <person name="Hamidian M."/>
        </authorList>
    </citation>
    <scope>NUCLEOTIDE SEQUENCE [LARGE SCALE GENOMIC DNA]</scope>
    <source>
        <strain evidence="4 5">ABS103</strain>
    </source>
</reference>
<dbReference type="Gene3D" id="3.30.2320.10">
    <property type="entry name" value="hypothetical protein PF0899 domain"/>
    <property type="match status" value="1"/>
</dbReference>
<dbReference type="AlphaFoldDB" id="A0A7X1SGR9"/>
<sequence>MSERTNDQAAEQLKQVNATLKELTEKVQPMAEKALNEAKKAGDLSNETKQAVDQALTDLNLLRQTQNELQTQLGEAEQMFARIGKGGNNNNNGVSDRAGDLVIKDESLINFTKDVRAGNRLNVNVPRNALTSFAVNPVDGTTPIIAKPNQRLTIRDLLAPGRTGSNAIAYLRETGFTNNAALVPENTAKPYSEITFEEVMESVKTIAHMLKASKQILDDLPQLQSFINNRMLNGLKRAEDTQLLFGSGVGNNLNGIYTQATAYSAPITIANPTKVDIIRLAMLQAALAEYYATGTVLHSKDWTEIQLLKDTTGAYLFTSPFGTMTPSLWGLPVAETNQAGLDGKFLTGAFAEGAQIFDREDANVVISTENQDDFEKNMISVRCEERLALAVYRPEAFVKGTFPVPAP</sequence>
<proteinExistence type="predicted"/>
<evidence type="ECO:0000256" key="2">
    <source>
        <dbReference type="SAM" id="Coils"/>
    </source>
</evidence>
<comment type="subcellular location">
    <subcellularLocation>
        <location evidence="1">Virion</location>
    </subcellularLocation>
</comment>
<organism evidence="4 5">
    <name type="scientific">Acinetobacter baumannii</name>
    <dbReference type="NCBI Taxonomy" id="470"/>
    <lineage>
        <taxon>Bacteria</taxon>
        <taxon>Pseudomonadati</taxon>
        <taxon>Pseudomonadota</taxon>
        <taxon>Gammaproteobacteria</taxon>
        <taxon>Moraxellales</taxon>
        <taxon>Moraxellaceae</taxon>
        <taxon>Acinetobacter</taxon>
        <taxon>Acinetobacter calcoaceticus/baumannii complex</taxon>
    </lineage>
</organism>
<feature type="coiled-coil region" evidence="2">
    <location>
        <begin position="52"/>
        <end position="79"/>
    </location>
</feature>
<accession>A0A7X1SGR9</accession>